<organism evidence="5 6">
    <name type="scientific">Clydaea vesicula</name>
    <dbReference type="NCBI Taxonomy" id="447962"/>
    <lineage>
        <taxon>Eukaryota</taxon>
        <taxon>Fungi</taxon>
        <taxon>Fungi incertae sedis</taxon>
        <taxon>Chytridiomycota</taxon>
        <taxon>Chytridiomycota incertae sedis</taxon>
        <taxon>Chytridiomycetes</taxon>
        <taxon>Lobulomycetales</taxon>
        <taxon>Lobulomycetaceae</taxon>
        <taxon>Clydaea</taxon>
    </lineage>
</organism>
<name>A0AAD5XX44_9FUNG</name>
<dbReference type="InterPro" id="IPR036864">
    <property type="entry name" value="Zn2-C6_fun-type_DNA-bd_sf"/>
</dbReference>
<reference evidence="5" key="1">
    <citation type="submission" date="2020-05" db="EMBL/GenBank/DDBJ databases">
        <title>Phylogenomic resolution of chytrid fungi.</title>
        <authorList>
            <person name="Stajich J.E."/>
            <person name="Amses K."/>
            <person name="Simmons R."/>
            <person name="Seto K."/>
            <person name="Myers J."/>
            <person name="Bonds A."/>
            <person name="Quandt C.A."/>
            <person name="Barry K."/>
            <person name="Liu P."/>
            <person name="Grigoriev I."/>
            <person name="Longcore J.E."/>
            <person name="James T.Y."/>
        </authorList>
    </citation>
    <scope>NUCLEOTIDE SEQUENCE</scope>
    <source>
        <strain evidence="5">JEL0476</strain>
    </source>
</reference>
<proteinExistence type="predicted"/>
<dbReference type="CDD" id="cd00067">
    <property type="entry name" value="GAL4"/>
    <property type="match status" value="1"/>
</dbReference>
<feature type="non-terminal residue" evidence="5">
    <location>
        <position position="263"/>
    </location>
</feature>
<feature type="compositionally biased region" description="Acidic residues" evidence="3">
    <location>
        <begin position="128"/>
        <end position="140"/>
    </location>
</feature>
<protein>
    <recommendedName>
        <fullName evidence="4">Zn(2)-C6 fungal-type domain-containing protein</fullName>
    </recommendedName>
</protein>
<keyword evidence="6" id="KW-1185">Reference proteome</keyword>
<gene>
    <name evidence="5" type="ORF">HK099_001471</name>
</gene>
<dbReference type="EMBL" id="JADGJW010000141">
    <property type="protein sequence ID" value="KAJ3223169.1"/>
    <property type="molecule type" value="Genomic_DNA"/>
</dbReference>
<evidence type="ECO:0000313" key="5">
    <source>
        <dbReference type="EMBL" id="KAJ3223169.1"/>
    </source>
</evidence>
<keyword evidence="2" id="KW-0539">Nucleus</keyword>
<keyword evidence="1" id="KW-0479">Metal-binding</keyword>
<evidence type="ECO:0000259" key="4">
    <source>
        <dbReference type="PROSITE" id="PS50048"/>
    </source>
</evidence>
<dbReference type="PANTHER" id="PTHR47659">
    <property type="entry name" value="ZN(II)2CYS6 TRANSCRIPTION FACTOR (EUROFUNG)-RELATED"/>
    <property type="match status" value="1"/>
</dbReference>
<comment type="caution">
    <text evidence="5">The sequence shown here is derived from an EMBL/GenBank/DDBJ whole genome shotgun (WGS) entry which is preliminary data.</text>
</comment>
<evidence type="ECO:0000313" key="6">
    <source>
        <dbReference type="Proteomes" id="UP001211065"/>
    </source>
</evidence>
<evidence type="ECO:0000256" key="2">
    <source>
        <dbReference type="ARBA" id="ARBA00023242"/>
    </source>
</evidence>
<dbReference type="SMART" id="SM00066">
    <property type="entry name" value="GAL4"/>
    <property type="match status" value="1"/>
</dbReference>
<accession>A0AAD5XX44</accession>
<dbReference type="PANTHER" id="PTHR47659:SF7">
    <property type="entry name" value="FUNGAL TRANSCRIPTIONAL REGULATORY PROTEIN, N-TERMINAL DOMAIN-CONTAINING PROTEIN"/>
    <property type="match status" value="1"/>
</dbReference>
<evidence type="ECO:0000256" key="3">
    <source>
        <dbReference type="SAM" id="MobiDB-lite"/>
    </source>
</evidence>
<feature type="domain" description="Zn(2)-C6 fungal-type" evidence="4">
    <location>
        <begin position="36"/>
        <end position="65"/>
    </location>
</feature>
<sequence length="263" mass="30483">MEALNLSIYHQENNIKVDLQPPTELQKEKRNQVRNACINCQKACKKCDEVRPCWRCKKYNIQATCLDSVRKERKKGTKRGPYKKKNSEVVSVKRKNLNEIENNFDENNVKLEKKFKKRKITKRKKNSEEEENSQFEDEEEGNQLLILSELCSAVLSTNTSEKNVNEEVHKEIFDDKISDIKEVKEQDPPVLFQTAINEKPSKTSGTFPTPPRDPVMAKENDHLKKVVNKELEFLFDESQITGPTIVNDAMRISGHASLEEFVE</sequence>
<dbReference type="SUPFAM" id="SSF57701">
    <property type="entry name" value="Zn2/Cys6 DNA-binding domain"/>
    <property type="match status" value="1"/>
</dbReference>
<evidence type="ECO:0000256" key="1">
    <source>
        <dbReference type="ARBA" id="ARBA00022723"/>
    </source>
</evidence>
<dbReference type="AlphaFoldDB" id="A0AAD5XX44"/>
<dbReference type="InterPro" id="IPR001138">
    <property type="entry name" value="Zn2Cys6_DnaBD"/>
</dbReference>
<feature type="region of interest" description="Disordered" evidence="3">
    <location>
        <begin position="117"/>
        <end position="140"/>
    </location>
</feature>
<dbReference type="GO" id="GO:0000981">
    <property type="term" value="F:DNA-binding transcription factor activity, RNA polymerase II-specific"/>
    <property type="evidence" value="ECO:0007669"/>
    <property type="project" value="InterPro"/>
</dbReference>
<dbReference type="PROSITE" id="PS50048">
    <property type="entry name" value="ZN2_CY6_FUNGAL_2"/>
    <property type="match status" value="1"/>
</dbReference>
<dbReference type="Proteomes" id="UP001211065">
    <property type="component" value="Unassembled WGS sequence"/>
</dbReference>
<dbReference type="InterPro" id="IPR050335">
    <property type="entry name" value="ERT1_acuK_gluconeogen_tf"/>
</dbReference>
<dbReference type="GO" id="GO:0008270">
    <property type="term" value="F:zinc ion binding"/>
    <property type="evidence" value="ECO:0007669"/>
    <property type="project" value="InterPro"/>
</dbReference>